<reference evidence="1" key="1">
    <citation type="submission" date="2020-05" db="EMBL/GenBank/DDBJ databases">
        <title>Mycena genomes resolve the evolution of fungal bioluminescence.</title>
        <authorList>
            <person name="Tsai I.J."/>
        </authorList>
    </citation>
    <scope>NUCLEOTIDE SEQUENCE</scope>
    <source>
        <strain evidence="1">110903Hualien_Pintung</strain>
    </source>
</reference>
<dbReference type="GO" id="GO:0005737">
    <property type="term" value="C:cytoplasm"/>
    <property type="evidence" value="ECO:0007669"/>
    <property type="project" value="TreeGrafter"/>
</dbReference>
<dbReference type="InterPro" id="IPR052969">
    <property type="entry name" value="Thr-specific_kinase-like"/>
</dbReference>
<dbReference type="PANTHER" id="PTHR47763:SF1">
    <property type="entry name" value="DUF659 DOMAIN-CONTAINING PROTEIN"/>
    <property type="match status" value="1"/>
</dbReference>
<proteinExistence type="predicted"/>
<comment type="caution">
    <text evidence="1">The sequence shown here is derived from an EMBL/GenBank/DDBJ whole genome shotgun (WGS) entry which is preliminary data.</text>
</comment>
<evidence type="ECO:0000313" key="1">
    <source>
        <dbReference type="EMBL" id="KAF7308267.1"/>
    </source>
</evidence>
<dbReference type="InterPro" id="IPR036465">
    <property type="entry name" value="vWFA_dom_sf"/>
</dbReference>
<dbReference type="SUPFAM" id="SSF53300">
    <property type="entry name" value="vWA-like"/>
    <property type="match status" value="1"/>
</dbReference>
<evidence type="ECO:0000313" key="2">
    <source>
        <dbReference type="Proteomes" id="UP000613580"/>
    </source>
</evidence>
<keyword evidence="2" id="KW-1185">Reference proteome</keyword>
<gene>
    <name evidence="1" type="ORF">HMN09_00674700</name>
</gene>
<accession>A0A146ICU2</accession>
<dbReference type="OrthoDB" id="301415at2759"/>
<protein>
    <submittedName>
        <fullName evidence="1">VWFA domain-containing protein</fullName>
    </submittedName>
</protein>
<sequence length="324" mass="35787">MPGALNSRIPPPNQGKRRDVDVVFLHDATGSQQPYLDAATQESRNYVKGFADELSSSAGIPGTARFRVVAFRDHREQGDAWTIQDFHDFTTDPAVLEKQFRGLVAEGGGDGPEAQLDALDAALRSPWSLSAKRIVFLITDSPPHGVEPGDKPPPSHAKSLTTEAIVANFKTQKIKLFVIGCTPTIENSYKNAVKYYKKLVKDINQGGIYRELRRPGADTGPMKRTVVGSTLHASDVFHMEDRWEDWIKDNHEHGHEAIASTMHEHLTSEGHKTHEFDSSPHVSYVAAPTTRARVDDIVSRTLEAHAARMADPIMASVFDDDDDS</sequence>
<name>A0A146ICU2_MYCCL</name>
<dbReference type="PANTHER" id="PTHR47763">
    <property type="entry name" value="ALPHA-PROTEIN KINASE VWKA"/>
    <property type="match status" value="1"/>
</dbReference>
<dbReference type="AlphaFoldDB" id="A0A146ICU2"/>
<dbReference type="Gene3D" id="3.40.50.410">
    <property type="entry name" value="von Willebrand factor, type A domain"/>
    <property type="match status" value="1"/>
</dbReference>
<dbReference type="GO" id="GO:0004674">
    <property type="term" value="F:protein serine/threonine kinase activity"/>
    <property type="evidence" value="ECO:0007669"/>
    <property type="project" value="TreeGrafter"/>
</dbReference>
<dbReference type="InterPro" id="IPR002035">
    <property type="entry name" value="VWF_A"/>
</dbReference>
<dbReference type="EMBL" id="JACAZE010000008">
    <property type="protein sequence ID" value="KAF7308267.1"/>
    <property type="molecule type" value="Genomic_DNA"/>
</dbReference>
<organism evidence="1 2">
    <name type="scientific">Mycena chlorophos</name>
    <name type="common">Agaric fungus</name>
    <name type="synonym">Agaricus chlorophos</name>
    <dbReference type="NCBI Taxonomy" id="658473"/>
    <lineage>
        <taxon>Eukaryota</taxon>
        <taxon>Fungi</taxon>
        <taxon>Dikarya</taxon>
        <taxon>Basidiomycota</taxon>
        <taxon>Agaricomycotina</taxon>
        <taxon>Agaricomycetes</taxon>
        <taxon>Agaricomycetidae</taxon>
        <taxon>Agaricales</taxon>
        <taxon>Marasmiineae</taxon>
        <taxon>Mycenaceae</taxon>
        <taxon>Mycena</taxon>
    </lineage>
</organism>
<dbReference type="CDD" id="cd00198">
    <property type="entry name" value="vWFA"/>
    <property type="match status" value="1"/>
</dbReference>
<dbReference type="PROSITE" id="PS50234">
    <property type="entry name" value="VWFA"/>
    <property type="match status" value="1"/>
</dbReference>
<dbReference type="Proteomes" id="UP000613580">
    <property type="component" value="Unassembled WGS sequence"/>
</dbReference>